<dbReference type="Pfam" id="PF00128">
    <property type="entry name" value="Alpha-amylase"/>
    <property type="match status" value="1"/>
</dbReference>
<evidence type="ECO:0000256" key="1">
    <source>
        <dbReference type="ARBA" id="ARBA00004496"/>
    </source>
</evidence>
<dbReference type="STRING" id="713585.THITH_11270"/>
<evidence type="ECO:0000256" key="6">
    <source>
        <dbReference type="ARBA" id="ARBA00022490"/>
    </source>
</evidence>
<dbReference type="InterPro" id="IPR014756">
    <property type="entry name" value="Ig_E-set"/>
</dbReference>
<feature type="active site" description="Proton donor" evidence="15">
    <location>
        <position position="282"/>
    </location>
</feature>
<evidence type="ECO:0000256" key="16">
    <source>
        <dbReference type="PIRSR" id="PIRSR006337-2"/>
    </source>
</evidence>
<dbReference type="SMART" id="SM00642">
    <property type="entry name" value="Aamy"/>
    <property type="match status" value="1"/>
</dbReference>
<evidence type="ECO:0000256" key="4">
    <source>
        <dbReference type="ARBA" id="ARBA00012268"/>
    </source>
</evidence>
<keyword evidence="9 14" id="KW-0326">Glycosidase</keyword>
<evidence type="ECO:0000259" key="18">
    <source>
        <dbReference type="SMART" id="SM00642"/>
    </source>
</evidence>
<comment type="pathway">
    <text evidence="2 14">Glycan biosynthesis; trehalose biosynthesis.</text>
</comment>
<evidence type="ECO:0000313" key="19">
    <source>
        <dbReference type="EMBL" id="AHE98728.1"/>
    </source>
</evidence>
<dbReference type="Gene3D" id="3.20.20.80">
    <property type="entry name" value="Glycosidases"/>
    <property type="match status" value="1"/>
</dbReference>
<protein>
    <recommendedName>
        <fullName evidence="5 13">Malto-oligosyltrehalose trehalohydrolase</fullName>
        <shortName evidence="14">MTHase</shortName>
        <ecNumber evidence="4 13">3.2.1.141</ecNumber>
    </recommendedName>
    <alternativeName>
        <fullName evidence="11 14">4-alpha-D-((1-&gt;4)-alpha-D-glucano)trehalose trehalohydrolase</fullName>
    </alternativeName>
    <alternativeName>
        <fullName evidence="10 14">Maltooligosyl trehalose trehalohydrolase</fullName>
    </alternativeName>
</protein>
<evidence type="ECO:0000313" key="20">
    <source>
        <dbReference type="Proteomes" id="UP000005289"/>
    </source>
</evidence>
<comment type="similarity">
    <text evidence="3 14">Belongs to the glycosyl hydrolase 13 family.</text>
</comment>
<dbReference type="InterPro" id="IPR044901">
    <property type="entry name" value="Trehalose_TreZ_E-set_sf"/>
</dbReference>
<name>W0DP17_9GAMM</name>
<evidence type="ECO:0000256" key="17">
    <source>
        <dbReference type="PIRSR" id="PIRSR006337-3"/>
    </source>
</evidence>
<comment type="subcellular location">
    <subcellularLocation>
        <location evidence="1 15">Cytoplasm</location>
    </subcellularLocation>
</comment>
<dbReference type="UniPathway" id="UPA00299"/>
<dbReference type="InterPro" id="IPR017853">
    <property type="entry name" value="GH"/>
</dbReference>
<gene>
    <name evidence="19" type="ORF">THITH_11270</name>
</gene>
<dbReference type="SUPFAM" id="SSF81296">
    <property type="entry name" value="E set domains"/>
    <property type="match status" value="1"/>
</dbReference>
<feature type="binding site" evidence="16">
    <location>
        <begin position="243"/>
        <end position="248"/>
    </location>
    <ligand>
        <name>substrate</name>
    </ligand>
</feature>
<evidence type="ECO:0000256" key="5">
    <source>
        <dbReference type="ARBA" id="ARBA00015938"/>
    </source>
</evidence>
<evidence type="ECO:0000256" key="9">
    <source>
        <dbReference type="ARBA" id="ARBA00023295"/>
    </source>
</evidence>
<evidence type="ECO:0000256" key="7">
    <source>
        <dbReference type="ARBA" id="ARBA00022801"/>
    </source>
</evidence>
<organism evidence="19 20">
    <name type="scientific">Thioalkalivibrio paradoxus ARh 1</name>
    <dbReference type="NCBI Taxonomy" id="713585"/>
    <lineage>
        <taxon>Bacteria</taxon>
        <taxon>Pseudomonadati</taxon>
        <taxon>Pseudomonadota</taxon>
        <taxon>Gammaproteobacteria</taxon>
        <taxon>Chromatiales</taxon>
        <taxon>Ectothiorhodospiraceae</taxon>
        <taxon>Thioalkalivibrio</taxon>
    </lineage>
</organism>
<dbReference type="InterPro" id="IPR013783">
    <property type="entry name" value="Ig-like_fold"/>
</dbReference>
<feature type="active site" description="Nucleophile" evidence="15">
    <location>
        <position position="245"/>
    </location>
</feature>
<dbReference type="CDD" id="cd11325">
    <property type="entry name" value="AmyAc_GTHase"/>
    <property type="match status" value="1"/>
</dbReference>
<keyword evidence="8" id="KW-0119">Carbohydrate metabolism</keyword>
<comment type="catalytic activity">
    <reaction evidence="12 14">
        <text>hydrolysis of (1-&gt;4)-alpha-D-glucosidic linkage in 4-alpha-D-[(1-&gt;4)-alpha-D-glucanosyl]n trehalose to yield trehalose and (1-&gt;4)-alpha-D-glucan.</text>
        <dbReference type="EC" id="3.2.1.141"/>
    </reaction>
</comment>
<dbReference type="EMBL" id="CP007029">
    <property type="protein sequence ID" value="AHE98728.1"/>
    <property type="molecule type" value="Genomic_DNA"/>
</dbReference>
<accession>W0DP17</accession>
<evidence type="ECO:0000256" key="3">
    <source>
        <dbReference type="ARBA" id="ARBA00008061"/>
    </source>
</evidence>
<evidence type="ECO:0000256" key="2">
    <source>
        <dbReference type="ARBA" id="ARBA00005199"/>
    </source>
</evidence>
<dbReference type="Proteomes" id="UP000005289">
    <property type="component" value="Chromosome"/>
</dbReference>
<dbReference type="EC" id="3.2.1.141" evidence="4 13"/>
<feature type="binding site" evidence="16">
    <location>
        <begin position="375"/>
        <end position="380"/>
    </location>
    <ligand>
        <name>substrate</name>
    </ligand>
</feature>
<sequence>MTLLTVWAPHARRVELEYGSARRPMHRQEGGEWRLEVPQLAHGEDYAFHLDGAGPFPDPRSRWQPQGVHGPSRWVDHGRFEWNDRDWQPPPLAAAVIAEIHVGTFTDEGSFDGVIDRLDHLVDLGITHVELMPVQEFPGERGWGYDGVNLFAPHHAYGGPDGLKRLVDACHARGLAVLLDAVYNHLGPEGNHLGRFGPYFTDAYRTPWGDAVNFDRAHSDAVRRFFLDNALMWLRDYRFDGLRIDAVHAIVDTSAIHFLEELAAEVRRLEAETGRHRVLIAESDLNDPRLIRPVEAGGYGLDAQWNDDFHHALHALLTGERDGYYADFGTIGHLERVLTRGYAYDGVRSVYRGRRHGRPATGLPGRRFVGCLQNHDQVGNRAAGERSSHLLSAGLLKVGAALVLTAPFVPLLFQGEEWGAKTPFLYFTDHPDPDLGEAVRKGRREEFAAFGWDPERIPDPQDRATFERSRLDWTELDRAEHAALLAWHRKLIALRRSHPAFADDRLDTIRVCFDEQQRWLIVLRPAVIVACNLAGGDRRLHCAQLAGHRILLASSPDAALDGEAIALPAESVAILAR</sequence>
<dbReference type="InterPro" id="IPR006047">
    <property type="entry name" value="GH13_cat_dom"/>
</dbReference>
<dbReference type="GO" id="GO:0033942">
    <property type="term" value="F:4-alpha-D-(1-&gt;4)-alpha-D-glucanotrehalose trehalohydrolase activity"/>
    <property type="evidence" value="ECO:0007669"/>
    <property type="project" value="UniProtKB-EC"/>
</dbReference>
<dbReference type="GO" id="GO:0005737">
    <property type="term" value="C:cytoplasm"/>
    <property type="evidence" value="ECO:0007669"/>
    <property type="project" value="UniProtKB-SubCell"/>
</dbReference>
<dbReference type="SUPFAM" id="SSF51445">
    <property type="entry name" value="(Trans)glycosidases"/>
    <property type="match status" value="1"/>
</dbReference>
<dbReference type="RefSeq" id="WP_006748055.1">
    <property type="nucleotide sequence ID" value="NZ_CP007029.1"/>
</dbReference>
<dbReference type="CDD" id="cd02853">
    <property type="entry name" value="E_set_MTHase_like_N"/>
    <property type="match status" value="1"/>
</dbReference>
<dbReference type="PANTHER" id="PTHR43651:SF11">
    <property type="entry name" value="MALTO-OLIGOSYLTREHALOSE TREHALOHYDROLASE"/>
    <property type="match status" value="1"/>
</dbReference>
<feature type="binding site" evidence="16">
    <location>
        <begin position="307"/>
        <end position="311"/>
    </location>
    <ligand>
        <name>substrate</name>
    </ligand>
</feature>
<dbReference type="NCBIfam" id="TIGR02402">
    <property type="entry name" value="trehalose_TreZ"/>
    <property type="match status" value="1"/>
</dbReference>
<evidence type="ECO:0000256" key="13">
    <source>
        <dbReference type="NCBIfam" id="TIGR02402"/>
    </source>
</evidence>
<reference evidence="19 20" key="1">
    <citation type="submission" date="2013-12" db="EMBL/GenBank/DDBJ databases">
        <authorList>
            <consortium name="DOE Joint Genome Institute"/>
            <person name="Muyzer G."/>
            <person name="Huntemann M."/>
            <person name="Han J."/>
            <person name="Chen A."/>
            <person name="Kyrpides N."/>
            <person name="Mavromatis K."/>
            <person name="Markowitz V."/>
            <person name="Palaniappan K."/>
            <person name="Ivanova N."/>
            <person name="Schaumberg A."/>
            <person name="Pati A."/>
            <person name="Liolios K."/>
            <person name="Nordberg H.P."/>
            <person name="Cantor M.N."/>
            <person name="Hua S.X."/>
            <person name="Woyke T."/>
        </authorList>
    </citation>
    <scope>NUCLEOTIDE SEQUENCE [LARGE SCALE GENOMIC DNA]</scope>
    <source>
        <strain evidence="19 20">ARh 1</strain>
    </source>
</reference>
<feature type="domain" description="Glycosyl hydrolase family 13 catalytic" evidence="18">
    <location>
        <begin position="99"/>
        <end position="456"/>
    </location>
</feature>
<evidence type="ECO:0000256" key="15">
    <source>
        <dbReference type="PIRSR" id="PIRSR006337-1"/>
    </source>
</evidence>
<evidence type="ECO:0000256" key="12">
    <source>
        <dbReference type="ARBA" id="ARBA00034013"/>
    </source>
</evidence>
<dbReference type="PANTHER" id="PTHR43651">
    <property type="entry name" value="1,4-ALPHA-GLUCAN-BRANCHING ENZYME"/>
    <property type="match status" value="1"/>
</dbReference>
<dbReference type="HOGENOM" id="CLU_020726_2_0_6"/>
<keyword evidence="20" id="KW-1185">Reference proteome</keyword>
<dbReference type="PIRSF" id="PIRSF006337">
    <property type="entry name" value="Trehalose_TreZ"/>
    <property type="match status" value="1"/>
</dbReference>
<dbReference type="AlphaFoldDB" id="W0DP17"/>
<dbReference type="GO" id="GO:0005992">
    <property type="term" value="P:trehalose biosynthetic process"/>
    <property type="evidence" value="ECO:0007669"/>
    <property type="project" value="UniProtKB-UniRule"/>
</dbReference>
<dbReference type="Gene3D" id="2.60.40.10">
    <property type="entry name" value="Immunoglobulins"/>
    <property type="match status" value="1"/>
</dbReference>
<dbReference type="OrthoDB" id="9800174at2"/>
<dbReference type="Gene3D" id="1.10.10.760">
    <property type="entry name" value="E-set domains of sugar-utilizing enzymes"/>
    <property type="match status" value="1"/>
</dbReference>
<evidence type="ECO:0000256" key="14">
    <source>
        <dbReference type="PIRNR" id="PIRNR006337"/>
    </source>
</evidence>
<evidence type="ECO:0000256" key="10">
    <source>
        <dbReference type="ARBA" id="ARBA00032057"/>
    </source>
</evidence>
<evidence type="ECO:0000256" key="11">
    <source>
        <dbReference type="ARBA" id="ARBA00033284"/>
    </source>
</evidence>
<keyword evidence="7 14" id="KW-0378">Hydrolase</keyword>
<feature type="site" description="Transition state stabilizer" evidence="17">
    <location>
        <position position="376"/>
    </location>
</feature>
<dbReference type="InterPro" id="IPR012768">
    <property type="entry name" value="Trehalose_TreZ"/>
</dbReference>
<keyword evidence="6" id="KW-0963">Cytoplasm</keyword>
<dbReference type="KEGG" id="tti:THITH_11270"/>
<evidence type="ECO:0000256" key="8">
    <source>
        <dbReference type="ARBA" id="ARBA00023277"/>
    </source>
</evidence>
<proteinExistence type="inferred from homology"/>